<keyword evidence="2" id="KW-0472">Membrane</keyword>
<dbReference type="InterPro" id="IPR015915">
    <property type="entry name" value="Kelch-typ_b-propeller"/>
</dbReference>
<feature type="compositionally biased region" description="Low complexity" evidence="1">
    <location>
        <begin position="342"/>
        <end position="359"/>
    </location>
</feature>
<proteinExistence type="predicted"/>
<feature type="transmembrane region" description="Helical" evidence="2">
    <location>
        <begin position="372"/>
        <end position="394"/>
    </location>
</feature>
<keyword evidence="2" id="KW-1133">Transmembrane helix</keyword>
<feature type="compositionally biased region" description="Low complexity" evidence="1">
    <location>
        <begin position="602"/>
        <end position="611"/>
    </location>
</feature>
<reference evidence="3" key="1">
    <citation type="journal article" date="2019" name="Beilstein J. Org. Chem.">
        <title>Nanangenines: drimane sesquiterpenoids as the dominant metabolite cohort of a novel Australian fungus, Aspergillus nanangensis.</title>
        <authorList>
            <person name="Lacey H.J."/>
            <person name="Gilchrist C.L.M."/>
            <person name="Crombie A."/>
            <person name="Kalaitzis J.A."/>
            <person name="Vuong D."/>
            <person name="Rutledge P.J."/>
            <person name="Turner P."/>
            <person name="Pitt J.I."/>
            <person name="Lacey E."/>
            <person name="Chooi Y.H."/>
            <person name="Piggott A.M."/>
        </authorList>
    </citation>
    <scope>NUCLEOTIDE SEQUENCE</scope>
    <source>
        <strain evidence="3">MST-FP2251</strain>
    </source>
</reference>
<comment type="caution">
    <text evidence="3">The sequence shown here is derived from an EMBL/GenBank/DDBJ whole genome shotgun (WGS) entry which is preliminary data.</text>
</comment>
<accession>A0AAD4CU73</accession>
<gene>
    <name evidence="3" type="ORF">FE257_001676</name>
</gene>
<feature type="region of interest" description="Disordered" evidence="1">
    <location>
        <begin position="342"/>
        <end position="366"/>
    </location>
</feature>
<feature type="compositionally biased region" description="Polar residues" evidence="1">
    <location>
        <begin position="278"/>
        <end position="289"/>
    </location>
</feature>
<evidence type="ECO:0000313" key="4">
    <source>
        <dbReference type="Proteomes" id="UP001194746"/>
    </source>
</evidence>
<feature type="compositionally biased region" description="Basic and acidic residues" evidence="1">
    <location>
        <begin position="583"/>
        <end position="592"/>
    </location>
</feature>
<name>A0AAD4CU73_ASPNN</name>
<reference evidence="3" key="2">
    <citation type="submission" date="2020-02" db="EMBL/GenBank/DDBJ databases">
        <authorList>
            <person name="Gilchrist C.L.M."/>
            <person name="Chooi Y.-H."/>
        </authorList>
    </citation>
    <scope>NUCLEOTIDE SEQUENCE</scope>
    <source>
        <strain evidence="3">MST-FP2251</strain>
    </source>
</reference>
<keyword evidence="4" id="KW-1185">Reference proteome</keyword>
<feature type="compositionally biased region" description="Polar residues" evidence="1">
    <location>
        <begin position="477"/>
        <end position="487"/>
    </location>
</feature>
<keyword evidence="2" id="KW-0812">Transmembrane</keyword>
<feature type="region of interest" description="Disordered" evidence="1">
    <location>
        <begin position="569"/>
        <end position="704"/>
    </location>
</feature>
<dbReference type="Gene3D" id="2.120.10.80">
    <property type="entry name" value="Kelch-type beta propeller"/>
    <property type="match status" value="1"/>
</dbReference>
<evidence type="ECO:0000256" key="2">
    <source>
        <dbReference type="SAM" id="Phobius"/>
    </source>
</evidence>
<dbReference type="SUPFAM" id="SSF50965">
    <property type="entry name" value="Galactose oxidase, central domain"/>
    <property type="match status" value="1"/>
</dbReference>
<dbReference type="InterPro" id="IPR011043">
    <property type="entry name" value="Gal_Oxase/kelch_b-propeller"/>
</dbReference>
<feature type="region of interest" description="Disordered" evidence="1">
    <location>
        <begin position="249"/>
        <end position="289"/>
    </location>
</feature>
<dbReference type="EMBL" id="VCAU01000012">
    <property type="protein sequence ID" value="KAF9892567.1"/>
    <property type="molecule type" value="Genomic_DNA"/>
</dbReference>
<feature type="region of interest" description="Disordered" evidence="1">
    <location>
        <begin position="451"/>
        <end position="550"/>
    </location>
</feature>
<evidence type="ECO:0000313" key="3">
    <source>
        <dbReference type="EMBL" id="KAF9892567.1"/>
    </source>
</evidence>
<sequence length="704" mass="75532">MIVPKPPRNLEGHCSVIHDNTLYTFSADGLFSIPLERNGTWSELSKGEPVSDAACVKGAVEGNNNQQALYVVGGSNAKGDGPGLQRYSFQDQKWKTLDHAQPYISQKMSNRTSHKAVYLKSSSSLFIYGGQPDGQPIGSSDTFVINTAKPYNLLSFSSSTPANIPILLPWNDRQAALVGGQVNATKIQLFDPDNGWQTSKASLANELPDVVQCAIVQGSDQSKVLEAFDMSTAPNVVTSIALLNPGGKAARPGKLVGQSSPSRKRKRDLTMKDFPTYDDSNASSSTRQQYSLAQGDNGLVVISGGGGTDSLTIFNQTSNSWVNATKLFYGDKTQQEILGSLTSSSPTATSTGSSETSAPADSGSSDNNTGTIIGATLGSILGFGALLLVILFFIKRKKDSRMRSGQDIDKDRLSFQDQGVEPLTQSAYPMAKSPAPLASSSVDSLAIFSGQMGEEKSPRSAGGLPAYAHKQYPKPSPLSTIQSSRDAASTPGGFDKAIEAQDSLPRSRPGDRRTDEGWGKYFQDNDATSLVGMDPEPPTANRSEARTSVWPTTNLTPLNFAFLEQPTPLGRVLSGSPTTEHTSSPKDGRHIAIPESQTARISSADSVSLASDDGDDAHKRSWIGRPPSSTYSRTYFNRSSQNLSYAANPSMPDFPRHDPTRASTNTRGSSVLIPDTLEHHEPLPNRNPNNINSDMSWLNLNSER</sequence>
<feature type="compositionally biased region" description="Basic and acidic residues" evidence="1">
    <location>
        <begin position="508"/>
        <end position="518"/>
    </location>
</feature>
<feature type="compositionally biased region" description="Polar residues" evidence="1">
    <location>
        <begin position="627"/>
        <end position="647"/>
    </location>
</feature>
<feature type="compositionally biased region" description="Polar residues" evidence="1">
    <location>
        <begin position="686"/>
        <end position="704"/>
    </location>
</feature>
<dbReference type="AlphaFoldDB" id="A0AAD4CU73"/>
<evidence type="ECO:0000256" key="1">
    <source>
        <dbReference type="SAM" id="MobiDB-lite"/>
    </source>
</evidence>
<dbReference type="Proteomes" id="UP001194746">
    <property type="component" value="Unassembled WGS sequence"/>
</dbReference>
<organism evidence="3 4">
    <name type="scientific">Aspergillus nanangensis</name>
    <dbReference type="NCBI Taxonomy" id="2582783"/>
    <lineage>
        <taxon>Eukaryota</taxon>
        <taxon>Fungi</taxon>
        <taxon>Dikarya</taxon>
        <taxon>Ascomycota</taxon>
        <taxon>Pezizomycotina</taxon>
        <taxon>Eurotiomycetes</taxon>
        <taxon>Eurotiomycetidae</taxon>
        <taxon>Eurotiales</taxon>
        <taxon>Aspergillaceae</taxon>
        <taxon>Aspergillus</taxon>
        <taxon>Aspergillus subgen. Circumdati</taxon>
    </lineage>
</organism>
<protein>
    <recommendedName>
        <fullName evidence="5">Pre-mRNA splicing factor CLF1</fullName>
    </recommendedName>
</protein>
<evidence type="ECO:0008006" key="5">
    <source>
        <dbReference type="Google" id="ProtNLM"/>
    </source>
</evidence>